<proteinExistence type="predicted"/>
<sequence length="562" mass="60179">MWTPLVVSTTLVALGPSLVAATSGHFADLVARSQLVGRDAELLASYDYVIVGGGTTGLTVADRLTENASIKVLVIEAGDLDAGEDEILIPRYALGAPAKYWYNLPSVPQVGLNNRSTVLQAGKIVGGGSAVNGMFMPRGAQADYDIWRDLGNTGWGWSDLLPYFIKSETFTPPSAQLAAQFNITYDMRYHGTSGPVQSSYPPFLYPAVSERFNNLDLMCHMIMPLATPLVVTGPLTHSILSPEPGPTPGQLTTTLSSHERTCIYLPAPLSPKSTLMESPQLASRLVSQFASGRDQPVQSVKAAKEVILAAGAPHTPQILQISGVGPKKLLTSLGINVISDLPGVGANFHDHPFFQTDGTVANDLNPSPANNTNTTWMAEQLELYRSRHEGVYTTSLGNAAAFLPLNEITSLSNNIVNQFNQQNPQNYFPSGVDSTIIAGFKAQREVLAKYIKQGKVAMGEFIGGTGAGMVLVLLKPLSRGSITIKSTSAFDDPVVDFATMRNPLDLAILTEMVRAWRKLLLTPALQTMGPTATSPSANITSDADIQAFLKDNLQSSLWHPSG</sequence>
<accession>A0ACA9NLR3</accession>
<keyword evidence="2" id="KW-1185">Reference proteome</keyword>
<gene>
    <name evidence="1" type="ORF">ACOLOM_LOCUS8524</name>
</gene>
<dbReference type="Proteomes" id="UP000789525">
    <property type="component" value="Unassembled WGS sequence"/>
</dbReference>
<feature type="non-terminal residue" evidence="1">
    <location>
        <position position="562"/>
    </location>
</feature>
<evidence type="ECO:0000313" key="1">
    <source>
        <dbReference type="EMBL" id="CAG8659184.1"/>
    </source>
</evidence>
<organism evidence="1 2">
    <name type="scientific">Acaulospora colombiana</name>
    <dbReference type="NCBI Taxonomy" id="27376"/>
    <lineage>
        <taxon>Eukaryota</taxon>
        <taxon>Fungi</taxon>
        <taxon>Fungi incertae sedis</taxon>
        <taxon>Mucoromycota</taxon>
        <taxon>Glomeromycotina</taxon>
        <taxon>Glomeromycetes</taxon>
        <taxon>Diversisporales</taxon>
        <taxon>Acaulosporaceae</taxon>
        <taxon>Acaulospora</taxon>
    </lineage>
</organism>
<name>A0ACA9NLR3_9GLOM</name>
<comment type="caution">
    <text evidence="1">The sequence shown here is derived from an EMBL/GenBank/DDBJ whole genome shotgun (WGS) entry which is preliminary data.</text>
</comment>
<protein>
    <submittedName>
        <fullName evidence="1">639_t:CDS:1</fullName>
    </submittedName>
</protein>
<reference evidence="1" key="1">
    <citation type="submission" date="2021-06" db="EMBL/GenBank/DDBJ databases">
        <authorList>
            <person name="Kallberg Y."/>
            <person name="Tangrot J."/>
            <person name="Rosling A."/>
        </authorList>
    </citation>
    <scope>NUCLEOTIDE SEQUENCE</scope>
    <source>
        <strain evidence="1">CL356</strain>
    </source>
</reference>
<dbReference type="EMBL" id="CAJVPT010022261">
    <property type="protein sequence ID" value="CAG8659184.1"/>
    <property type="molecule type" value="Genomic_DNA"/>
</dbReference>
<evidence type="ECO:0000313" key="2">
    <source>
        <dbReference type="Proteomes" id="UP000789525"/>
    </source>
</evidence>